<protein>
    <recommendedName>
        <fullName evidence="2">DUF4396 domain-containing protein</fullName>
    </recommendedName>
</protein>
<dbReference type="OrthoDB" id="2128064at2759"/>
<evidence type="ECO:0000259" key="2">
    <source>
        <dbReference type="Pfam" id="PF14342"/>
    </source>
</evidence>
<organism evidence="3 4">
    <name type="scientific">Elsinoe australis</name>
    <dbReference type="NCBI Taxonomy" id="40998"/>
    <lineage>
        <taxon>Eukaryota</taxon>
        <taxon>Fungi</taxon>
        <taxon>Dikarya</taxon>
        <taxon>Ascomycota</taxon>
        <taxon>Pezizomycotina</taxon>
        <taxon>Dothideomycetes</taxon>
        <taxon>Dothideomycetidae</taxon>
        <taxon>Myriangiales</taxon>
        <taxon>Elsinoaceae</taxon>
        <taxon>Elsinoe</taxon>
    </lineage>
</organism>
<feature type="transmembrane region" description="Helical" evidence="1">
    <location>
        <begin position="47"/>
        <end position="66"/>
    </location>
</feature>
<reference evidence="3 4" key="1">
    <citation type="submission" date="2017-05" db="EMBL/GenBank/DDBJ databases">
        <title>Draft genome sequence of Elsinoe australis.</title>
        <authorList>
            <person name="Cheng Q."/>
        </authorList>
    </citation>
    <scope>NUCLEOTIDE SEQUENCE [LARGE SCALE GENOMIC DNA]</scope>
    <source>
        <strain evidence="3 4">NL1</strain>
    </source>
</reference>
<keyword evidence="1" id="KW-0472">Membrane</keyword>
<gene>
    <name evidence="3" type="ORF">B9Z65_8018</name>
</gene>
<evidence type="ECO:0000313" key="3">
    <source>
        <dbReference type="EMBL" id="PSK40078.1"/>
    </source>
</evidence>
<evidence type="ECO:0000313" key="4">
    <source>
        <dbReference type="Proteomes" id="UP000243723"/>
    </source>
</evidence>
<feature type="transmembrane region" description="Helical" evidence="1">
    <location>
        <begin position="12"/>
        <end position="35"/>
    </location>
</feature>
<keyword evidence="4" id="KW-1185">Reference proteome</keyword>
<dbReference type="EMBL" id="NHZQ01000363">
    <property type="protein sequence ID" value="PSK40078.1"/>
    <property type="molecule type" value="Genomic_DNA"/>
</dbReference>
<dbReference type="AlphaFoldDB" id="A0A2P7YVS9"/>
<proteinExistence type="predicted"/>
<keyword evidence="1" id="KW-1133">Transmembrane helix</keyword>
<name>A0A2P7YVS9_9PEZI</name>
<dbReference type="InterPro" id="IPR025509">
    <property type="entry name" value="DUF4396"/>
</dbReference>
<keyword evidence="1" id="KW-0812">Transmembrane</keyword>
<comment type="caution">
    <text evidence="3">The sequence shown here is derived from an EMBL/GenBank/DDBJ whole genome shotgun (WGS) entry which is preliminary data.</text>
</comment>
<feature type="transmembrane region" description="Helical" evidence="1">
    <location>
        <begin position="86"/>
        <end position="107"/>
    </location>
</feature>
<dbReference type="Proteomes" id="UP000243723">
    <property type="component" value="Unassembled WGS sequence"/>
</dbReference>
<dbReference type="STRING" id="40998.A0A2P7YVS9"/>
<feature type="domain" description="DUF4396" evidence="2">
    <location>
        <begin position="1"/>
        <end position="114"/>
    </location>
</feature>
<evidence type="ECO:0000256" key="1">
    <source>
        <dbReference type="SAM" id="Phobius"/>
    </source>
</evidence>
<sequence>MWSLQIFYPELGTSSIMAISMASGIMTSITLETVLLRLGRDQLPWSAAAKTAVGMSLISMVTMELAQNLVDYHLTGGIVDFSSPMFWGAAAVSLIAGFLTPLPYNYLRLKKYGKSCH</sequence>
<dbReference type="Pfam" id="PF14342">
    <property type="entry name" value="DUF4396"/>
    <property type="match status" value="1"/>
</dbReference>
<accession>A0A2P7YVS9</accession>